<feature type="region of interest" description="Disordered" evidence="1">
    <location>
        <begin position="1"/>
        <end position="118"/>
    </location>
</feature>
<reference evidence="3 4" key="1">
    <citation type="submission" date="2020-01" db="EMBL/GenBank/DDBJ databases">
        <title>Insect and environment-associated Actinomycetes.</title>
        <authorList>
            <person name="Currrie C."/>
            <person name="Chevrette M."/>
            <person name="Carlson C."/>
            <person name="Stubbendieck R."/>
            <person name="Wendt-Pienkowski E."/>
        </authorList>
    </citation>
    <scope>NUCLEOTIDE SEQUENCE [LARGE SCALE GENOMIC DNA]</scope>
    <source>
        <strain evidence="3 4">SID8386</strain>
    </source>
</reference>
<feature type="compositionally biased region" description="Low complexity" evidence="1">
    <location>
        <begin position="81"/>
        <end position="106"/>
    </location>
</feature>
<evidence type="ECO:0000313" key="4">
    <source>
        <dbReference type="Proteomes" id="UP000470404"/>
    </source>
</evidence>
<dbReference type="Proteomes" id="UP000470404">
    <property type="component" value="Unassembled WGS sequence"/>
</dbReference>
<dbReference type="RefSeq" id="WP_067577342.1">
    <property type="nucleotide sequence ID" value="NZ_JAAGNC010000081.1"/>
</dbReference>
<evidence type="ECO:0000313" key="3">
    <source>
        <dbReference type="EMBL" id="NEC57039.1"/>
    </source>
</evidence>
<feature type="region of interest" description="Disordered" evidence="1">
    <location>
        <begin position="223"/>
        <end position="246"/>
    </location>
</feature>
<feature type="compositionally biased region" description="Low complexity" evidence="1">
    <location>
        <begin position="15"/>
        <end position="51"/>
    </location>
</feature>
<feature type="transmembrane region" description="Helical" evidence="2">
    <location>
        <begin position="123"/>
        <end position="149"/>
    </location>
</feature>
<dbReference type="EMBL" id="JAAGNC010000081">
    <property type="protein sequence ID" value="NEC57039.1"/>
    <property type="molecule type" value="Genomic_DNA"/>
</dbReference>
<feature type="compositionally biased region" description="Polar residues" evidence="1">
    <location>
        <begin position="55"/>
        <end position="80"/>
    </location>
</feature>
<gene>
    <name evidence="3" type="ORF">G3I59_15960</name>
</gene>
<protein>
    <recommendedName>
        <fullName evidence="5">Twin-arginine translocation protein TatA</fullName>
    </recommendedName>
</protein>
<evidence type="ECO:0008006" key="5">
    <source>
        <dbReference type="Google" id="ProtNLM"/>
    </source>
</evidence>
<evidence type="ECO:0000256" key="2">
    <source>
        <dbReference type="SAM" id="Phobius"/>
    </source>
</evidence>
<sequence>MTYPPQPGQGGDPYGQGWQQPGSGGVPQQPGWDPNQAQQPGGYPNPQQQPAWDPNAQQQPQQGWDPNAQQQPQQGWDPNAQQQYPGYQQQPYGTQQFPQQGWDQGQYPGGPGGEPPKNNKTGLWIGIAVAVVVVVALGITGFVAPGFFLSKDDKGTTQAQPPAPAPSPSSEAPLPSDSSSPSTDSSEDPGSSGASGEAKQVIDDFLAKLNAKDAAGATAMACQGTESMSKRSIDETTSGDPQLSLSKVTAGSATTSARITGKLSGKDASGTMVIMNRGGYCVGLYLILAF</sequence>
<organism evidence="3 4">
    <name type="scientific">Amycolatopsis rubida</name>
    <dbReference type="NCBI Taxonomy" id="112413"/>
    <lineage>
        <taxon>Bacteria</taxon>
        <taxon>Bacillati</taxon>
        <taxon>Actinomycetota</taxon>
        <taxon>Actinomycetes</taxon>
        <taxon>Pseudonocardiales</taxon>
        <taxon>Pseudonocardiaceae</taxon>
        <taxon>Amycolatopsis</taxon>
    </lineage>
</organism>
<name>A0ABX0BPZ9_9PSEU</name>
<proteinExistence type="predicted"/>
<keyword evidence="2" id="KW-1133">Transmembrane helix</keyword>
<feature type="compositionally biased region" description="Low complexity" evidence="1">
    <location>
        <begin position="168"/>
        <end position="192"/>
    </location>
</feature>
<keyword evidence="2" id="KW-0812">Transmembrane</keyword>
<evidence type="ECO:0000256" key="1">
    <source>
        <dbReference type="SAM" id="MobiDB-lite"/>
    </source>
</evidence>
<comment type="caution">
    <text evidence="3">The sequence shown here is derived from an EMBL/GenBank/DDBJ whole genome shotgun (WGS) entry which is preliminary data.</text>
</comment>
<keyword evidence="2" id="KW-0472">Membrane</keyword>
<keyword evidence="4" id="KW-1185">Reference proteome</keyword>
<feature type="region of interest" description="Disordered" evidence="1">
    <location>
        <begin position="153"/>
        <end position="197"/>
    </location>
</feature>
<feature type="compositionally biased region" description="Polar residues" evidence="1">
    <location>
        <begin position="235"/>
        <end position="246"/>
    </location>
</feature>
<accession>A0ABX0BPZ9</accession>